<dbReference type="RefSeq" id="XP_018065493.1">
    <property type="nucleotide sequence ID" value="XM_018218779.1"/>
</dbReference>
<evidence type="ECO:0000313" key="5">
    <source>
        <dbReference type="EMBL" id="KUJ11138.1"/>
    </source>
</evidence>
<comment type="similarity">
    <text evidence="2 4">Belongs to the terpene synthase family.</text>
</comment>
<dbReference type="OrthoDB" id="2861623at2759"/>
<dbReference type="Proteomes" id="UP000070700">
    <property type="component" value="Unassembled WGS sequence"/>
</dbReference>
<dbReference type="Gene3D" id="1.10.600.10">
    <property type="entry name" value="Farnesyl Diphosphate Synthase"/>
    <property type="match status" value="1"/>
</dbReference>
<dbReference type="EMBL" id="KQ947427">
    <property type="protein sequence ID" value="KUJ11138.1"/>
    <property type="molecule type" value="Genomic_DNA"/>
</dbReference>
<dbReference type="PANTHER" id="PTHR35201">
    <property type="entry name" value="TERPENE SYNTHASE"/>
    <property type="match status" value="1"/>
</dbReference>
<keyword evidence="4" id="KW-0456">Lyase</keyword>
<dbReference type="InterPro" id="IPR008949">
    <property type="entry name" value="Isoprenoid_synthase_dom_sf"/>
</dbReference>
<dbReference type="EC" id="4.2.3.-" evidence="4"/>
<dbReference type="AlphaFoldDB" id="A0A194WT55"/>
<dbReference type="Pfam" id="PF19086">
    <property type="entry name" value="Terpene_syn_C_2"/>
    <property type="match status" value="1"/>
</dbReference>
<dbReference type="KEGG" id="psco:LY89DRAFT_722991"/>
<proteinExistence type="inferred from homology"/>
<keyword evidence="3 4" id="KW-0460">Magnesium</keyword>
<dbReference type="GO" id="GO:0046872">
    <property type="term" value="F:metal ion binding"/>
    <property type="evidence" value="ECO:0007669"/>
    <property type="project" value="UniProtKB-KW"/>
</dbReference>
<dbReference type="GO" id="GO:0010333">
    <property type="term" value="F:terpene synthase activity"/>
    <property type="evidence" value="ECO:0007669"/>
    <property type="project" value="InterPro"/>
</dbReference>
<evidence type="ECO:0000256" key="2">
    <source>
        <dbReference type="ARBA" id="ARBA00006333"/>
    </source>
</evidence>
<evidence type="ECO:0000256" key="1">
    <source>
        <dbReference type="ARBA" id="ARBA00001946"/>
    </source>
</evidence>
<evidence type="ECO:0000256" key="4">
    <source>
        <dbReference type="RuleBase" id="RU366034"/>
    </source>
</evidence>
<dbReference type="InterPro" id="IPR034686">
    <property type="entry name" value="Terpene_cyclase-like_2"/>
</dbReference>
<dbReference type="GO" id="GO:0008299">
    <property type="term" value="P:isoprenoid biosynthetic process"/>
    <property type="evidence" value="ECO:0007669"/>
    <property type="project" value="UniProtKB-ARBA"/>
</dbReference>
<gene>
    <name evidence="5" type="ORF">LY89DRAFT_722991</name>
</gene>
<evidence type="ECO:0000313" key="6">
    <source>
        <dbReference type="Proteomes" id="UP000070700"/>
    </source>
</evidence>
<name>A0A194WT55_MOLSC</name>
<comment type="cofactor">
    <cofactor evidence="1 4">
        <name>Mg(2+)</name>
        <dbReference type="ChEBI" id="CHEBI:18420"/>
    </cofactor>
</comment>
<dbReference type="SUPFAM" id="SSF48576">
    <property type="entry name" value="Terpenoid synthases"/>
    <property type="match status" value="1"/>
</dbReference>
<dbReference type="PANTHER" id="PTHR35201:SF4">
    <property type="entry name" value="BETA-PINACENE SYNTHASE-RELATED"/>
    <property type="match status" value="1"/>
</dbReference>
<protein>
    <recommendedName>
        <fullName evidence="4">Terpene synthase</fullName>
        <ecNumber evidence="4">4.2.3.-</ecNumber>
    </recommendedName>
</protein>
<organism evidence="5 6">
    <name type="scientific">Mollisia scopiformis</name>
    <name type="common">Conifer needle endophyte fungus</name>
    <name type="synonym">Phialocephala scopiformis</name>
    <dbReference type="NCBI Taxonomy" id="149040"/>
    <lineage>
        <taxon>Eukaryota</taxon>
        <taxon>Fungi</taxon>
        <taxon>Dikarya</taxon>
        <taxon>Ascomycota</taxon>
        <taxon>Pezizomycotina</taxon>
        <taxon>Leotiomycetes</taxon>
        <taxon>Helotiales</taxon>
        <taxon>Mollisiaceae</taxon>
        <taxon>Mollisia</taxon>
    </lineage>
</organism>
<sequence length="358" mass="41372">MMLDLQNPDQSDWHFAVEAPPGKVSVVIPDLFSSFLSLPPRVNPLYLKVKAESEAWFSEKLGANRNVSRKIQKLDFAWFCSIAAPEANKEELRTLCDWGNWVFPFDDTFDNGDLRSDEIIGRQVLNSLLSVMRDCRTQADTHSEKTVLVEIHDTIWERVVKSSQPYVQQRFAVAMELYCEGIIAHVGHFFQHKIPSLEEYMAVRRRGVGVLPVFALMEYAHNIKIPENIYNSTAMRELRRIGIDVVLIQNDILSYAKEQEEGVPHNLVTVFRTNGMSIQDAFDQAGEMLKHCYRDWYLAQAELLQYGEAIDAQLQLYMIAIQNVMTASLNWHFKSTRYFGDKNDSVRRYRRITVLEDP</sequence>
<keyword evidence="6" id="KW-1185">Reference proteome</keyword>
<dbReference type="InParanoid" id="A0A194WT55"/>
<dbReference type="GeneID" id="28828505"/>
<dbReference type="SFLD" id="SFLDG01020">
    <property type="entry name" value="Terpene_Cyclase_Like_2"/>
    <property type="match status" value="1"/>
</dbReference>
<reference evidence="5 6" key="1">
    <citation type="submission" date="2015-10" db="EMBL/GenBank/DDBJ databases">
        <title>Full genome of DAOMC 229536 Phialocephala scopiformis, a fungal endophyte of spruce producing the potent anti-insectan compound rugulosin.</title>
        <authorList>
            <consortium name="DOE Joint Genome Institute"/>
            <person name="Walker A.K."/>
            <person name="Frasz S.L."/>
            <person name="Seifert K.A."/>
            <person name="Miller J.D."/>
            <person name="Mondo S.J."/>
            <person name="Labutti K."/>
            <person name="Lipzen A."/>
            <person name="Dockter R."/>
            <person name="Kennedy M."/>
            <person name="Grigoriev I.V."/>
            <person name="Spatafora J.W."/>
        </authorList>
    </citation>
    <scope>NUCLEOTIDE SEQUENCE [LARGE SCALE GENOMIC DNA]</scope>
    <source>
        <strain evidence="5 6">CBS 120377</strain>
    </source>
</reference>
<keyword evidence="4" id="KW-0479">Metal-binding</keyword>
<accession>A0A194WT55</accession>
<dbReference type="SFLD" id="SFLDS00005">
    <property type="entry name" value="Isoprenoid_Synthase_Type_I"/>
    <property type="match status" value="1"/>
</dbReference>
<evidence type="ECO:0000256" key="3">
    <source>
        <dbReference type="ARBA" id="ARBA00022842"/>
    </source>
</evidence>